<organism evidence="1 2">
    <name type="scientific">Faecalibacillus intestinalis</name>
    <dbReference type="NCBI Taxonomy" id="1982626"/>
    <lineage>
        <taxon>Bacteria</taxon>
        <taxon>Bacillati</taxon>
        <taxon>Bacillota</taxon>
        <taxon>Erysipelotrichia</taxon>
        <taxon>Erysipelotrichales</taxon>
        <taxon>Coprobacillaceae</taxon>
        <taxon>Faecalibacillus</taxon>
    </lineage>
</organism>
<proteinExistence type="predicted"/>
<evidence type="ECO:0000313" key="1">
    <source>
        <dbReference type="EMBL" id="BCL57288.1"/>
    </source>
</evidence>
<dbReference type="EMBL" id="AP024085">
    <property type="protein sequence ID" value="BCL57288.1"/>
    <property type="molecule type" value="Genomic_DNA"/>
</dbReference>
<name>A0A7I8DXL6_9FIRM</name>
<protein>
    <submittedName>
        <fullName evidence="1">Uncharacterized protein</fullName>
    </submittedName>
</protein>
<sequence length="259" mass="31203">MNDTDGGFELRLFEDQYKDNKVDINHFIERKREYEVKKINELLIKVCFSITEFLAEYYGILLLRNFYYVAGVICEIKLNEISYKYYSDLKLKNEWYDKEIDDLFNFLLENMISYIEPQIKENGHKFPKIQNVKGTKYVHKLFCKLKKDDKTVFEKYDNHLKGLVEELEKMGMSKNCMKYWIRMCRRCVYSGAKIKKNDGLDYSIVTCMDESIVINKTNNMINTNDIIFVTFDTNLYNFSKECDVLYSKKFYDNLMFEYR</sequence>
<gene>
    <name evidence="1" type="ORF">Fi14EGH31_10000</name>
</gene>
<dbReference type="Proteomes" id="UP000593842">
    <property type="component" value="Chromosome"/>
</dbReference>
<accession>A0A7I8DXL6</accession>
<dbReference type="KEGG" id="fit:Fi14EGH31_10000"/>
<evidence type="ECO:0000313" key="2">
    <source>
        <dbReference type="Proteomes" id="UP000593842"/>
    </source>
</evidence>
<dbReference type="AlphaFoldDB" id="A0A7I8DXL6"/>
<reference evidence="2" key="1">
    <citation type="submission" date="2020-09" db="EMBL/GenBank/DDBJ databases">
        <title>Complete genome sequencing of Faecalibacillus intestinalis strain 14EGH31.</title>
        <authorList>
            <person name="Sakamoto M."/>
            <person name="Murakami T."/>
            <person name="Mori H."/>
        </authorList>
    </citation>
    <scope>NUCLEOTIDE SEQUENCE [LARGE SCALE GENOMIC DNA]</scope>
    <source>
        <strain evidence="2">14EGH31</strain>
    </source>
</reference>